<name>A0A5R9IMU9_9GAMM</name>
<gene>
    <name evidence="2" type="ORF">FE810_15015</name>
</gene>
<keyword evidence="1" id="KW-0472">Membrane</keyword>
<feature type="transmembrane region" description="Helical" evidence="1">
    <location>
        <begin position="93"/>
        <end position="112"/>
    </location>
</feature>
<evidence type="ECO:0000313" key="2">
    <source>
        <dbReference type="EMBL" id="TLU61319.1"/>
    </source>
</evidence>
<keyword evidence="1" id="KW-1133">Transmembrane helix</keyword>
<proteinExistence type="predicted"/>
<protein>
    <submittedName>
        <fullName evidence="2">DUF2069 domain-containing protein</fullName>
    </submittedName>
</protein>
<reference evidence="2 3" key="1">
    <citation type="submission" date="2019-05" db="EMBL/GenBank/DDBJ databases">
        <title>Genome sequences of Thalassotalea litorea 1K03283.</title>
        <authorList>
            <person name="Zhang D."/>
        </authorList>
    </citation>
    <scope>NUCLEOTIDE SEQUENCE [LARGE SCALE GENOMIC DNA]</scope>
    <source>
        <strain evidence="2 3">MCCC 1K03283</strain>
    </source>
</reference>
<feature type="transmembrane region" description="Helical" evidence="1">
    <location>
        <begin position="38"/>
        <end position="60"/>
    </location>
</feature>
<dbReference type="EMBL" id="VCBC01000017">
    <property type="protein sequence ID" value="TLU61319.1"/>
    <property type="molecule type" value="Genomic_DNA"/>
</dbReference>
<evidence type="ECO:0000256" key="1">
    <source>
        <dbReference type="SAM" id="Phobius"/>
    </source>
</evidence>
<dbReference type="Pfam" id="PF09842">
    <property type="entry name" value="DUF2069"/>
    <property type="match status" value="1"/>
</dbReference>
<dbReference type="InterPro" id="IPR018643">
    <property type="entry name" value="DUF2069_membrane"/>
</dbReference>
<dbReference type="Proteomes" id="UP000307790">
    <property type="component" value="Unassembled WGS sequence"/>
</dbReference>
<dbReference type="OrthoDB" id="5569826at2"/>
<accession>A0A5R9IMU9</accession>
<sequence>MSKQTFSTPTLKRIALAGYFGLLVFMPLWLIYLSPSDGLSPVLSVTMFVIPLLFPLPGLVKGNPYTFAWANFVVMIYFLHSLTTFWVSPEERVWALIELILASMMFFAGTYYSKYKGQELGLGLKKNRKEKK</sequence>
<evidence type="ECO:0000313" key="3">
    <source>
        <dbReference type="Proteomes" id="UP000307790"/>
    </source>
</evidence>
<comment type="caution">
    <text evidence="2">The sequence shown here is derived from an EMBL/GenBank/DDBJ whole genome shotgun (WGS) entry which is preliminary data.</text>
</comment>
<dbReference type="RefSeq" id="WP_138321133.1">
    <property type="nucleotide sequence ID" value="NZ_VCBC01000017.1"/>
</dbReference>
<keyword evidence="1" id="KW-0812">Transmembrane</keyword>
<feature type="transmembrane region" description="Helical" evidence="1">
    <location>
        <begin position="12"/>
        <end position="32"/>
    </location>
</feature>
<feature type="transmembrane region" description="Helical" evidence="1">
    <location>
        <begin position="67"/>
        <end position="87"/>
    </location>
</feature>
<organism evidence="2 3">
    <name type="scientific">Thalassotalea litorea</name>
    <dbReference type="NCBI Taxonomy" id="2020715"/>
    <lineage>
        <taxon>Bacteria</taxon>
        <taxon>Pseudomonadati</taxon>
        <taxon>Pseudomonadota</taxon>
        <taxon>Gammaproteobacteria</taxon>
        <taxon>Alteromonadales</taxon>
        <taxon>Colwelliaceae</taxon>
        <taxon>Thalassotalea</taxon>
    </lineage>
</organism>
<dbReference type="AlphaFoldDB" id="A0A5R9IMU9"/>
<keyword evidence="3" id="KW-1185">Reference proteome</keyword>